<comment type="caution">
    <text evidence="1">The sequence shown here is derived from an EMBL/GenBank/DDBJ whole genome shotgun (WGS) entry which is preliminary data.</text>
</comment>
<sequence>MVRTAYRDYLVSQFAQGPWTPIFADSPEDALGQFSMAEALAPGAEIYVGLPAPTPDVWSAAHLSRQIAQSLGVESLPGLDIDQLSAEIAREANERVARFASQKAADLGRVIGIERLVVRPEMAAPVFA</sequence>
<name>A0A0F9VA51_9ZZZZ</name>
<accession>A0A0F9VA51</accession>
<proteinExistence type="predicted"/>
<dbReference type="EMBL" id="LAZR01000062">
    <property type="protein sequence ID" value="KKN96652.1"/>
    <property type="molecule type" value="Genomic_DNA"/>
</dbReference>
<evidence type="ECO:0000313" key="1">
    <source>
        <dbReference type="EMBL" id="KKN96652.1"/>
    </source>
</evidence>
<gene>
    <name evidence="1" type="ORF">LCGC14_0162960</name>
</gene>
<protein>
    <submittedName>
        <fullName evidence="1">Uncharacterized protein</fullName>
    </submittedName>
</protein>
<dbReference type="AlphaFoldDB" id="A0A0F9VA51"/>
<reference evidence="1" key="1">
    <citation type="journal article" date="2015" name="Nature">
        <title>Complex archaea that bridge the gap between prokaryotes and eukaryotes.</title>
        <authorList>
            <person name="Spang A."/>
            <person name="Saw J.H."/>
            <person name="Jorgensen S.L."/>
            <person name="Zaremba-Niedzwiedzka K."/>
            <person name="Martijn J."/>
            <person name="Lind A.E."/>
            <person name="van Eijk R."/>
            <person name="Schleper C."/>
            <person name="Guy L."/>
            <person name="Ettema T.J."/>
        </authorList>
    </citation>
    <scope>NUCLEOTIDE SEQUENCE</scope>
</reference>
<organism evidence="1">
    <name type="scientific">marine sediment metagenome</name>
    <dbReference type="NCBI Taxonomy" id="412755"/>
    <lineage>
        <taxon>unclassified sequences</taxon>
        <taxon>metagenomes</taxon>
        <taxon>ecological metagenomes</taxon>
    </lineage>
</organism>